<name>A0A8J3DDP2_9BACT</name>
<dbReference type="Pfam" id="PF05050">
    <property type="entry name" value="Methyltransf_21"/>
    <property type="match status" value="1"/>
</dbReference>
<dbReference type="InterPro" id="IPR006342">
    <property type="entry name" value="FkbM_mtfrase"/>
</dbReference>
<accession>A0A8J3DDP2</accession>
<feature type="domain" description="Methyltransferase FkbM" evidence="1">
    <location>
        <begin position="151"/>
        <end position="267"/>
    </location>
</feature>
<evidence type="ECO:0000313" key="3">
    <source>
        <dbReference type="Proteomes" id="UP000642829"/>
    </source>
</evidence>
<gene>
    <name evidence="2" type="ORF">GCM10007047_07120</name>
</gene>
<dbReference type="AlphaFoldDB" id="A0A8J3DDP2"/>
<dbReference type="Proteomes" id="UP000642829">
    <property type="component" value="Unassembled WGS sequence"/>
</dbReference>
<reference evidence="2" key="1">
    <citation type="journal article" date="2014" name="Int. J. Syst. Evol. Microbiol.">
        <title>Complete genome sequence of Corynebacterium casei LMG S-19264T (=DSM 44701T), isolated from a smear-ripened cheese.</title>
        <authorList>
            <consortium name="US DOE Joint Genome Institute (JGI-PGF)"/>
            <person name="Walter F."/>
            <person name="Albersmeier A."/>
            <person name="Kalinowski J."/>
            <person name="Ruckert C."/>
        </authorList>
    </citation>
    <scope>NUCLEOTIDE SEQUENCE</scope>
    <source>
        <strain evidence="2">KCTC 12870</strain>
    </source>
</reference>
<comment type="caution">
    <text evidence="2">The sequence shown here is derived from an EMBL/GenBank/DDBJ whole genome shotgun (WGS) entry which is preliminary data.</text>
</comment>
<evidence type="ECO:0000259" key="1">
    <source>
        <dbReference type="Pfam" id="PF05050"/>
    </source>
</evidence>
<organism evidence="2 3">
    <name type="scientific">Cerasicoccus arenae</name>
    <dbReference type="NCBI Taxonomy" id="424488"/>
    <lineage>
        <taxon>Bacteria</taxon>
        <taxon>Pseudomonadati</taxon>
        <taxon>Verrucomicrobiota</taxon>
        <taxon>Opitutia</taxon>
        <taxon>Puniceicoccales</taxon>
        <taxon>Cerasicoccaceae</taxon>
        <taxon>Cerasicoccus</taxon>
    </lineage>
</organism>
<dbReference type="SUPFAM" id="SSF53335">
    <property type="entry name" value="S-adenosyl-L-methionine-dependent methyltransferases"/>
    <property type="match status" value="1"/>
</dbReference>
<protein>
    <recommendedName>
        <fullName evidence="1">Methyltransferase FkbM domain-containing protein</fullName>
    </recommendedName>
</protein>
<proteinExistence type="predicted"/>
<evidence type="ECO:0000313" key="2">
    <source>
        <dbReference type="EMBL" id="GHB94052.1"/>
    </source>
</evidence>
<dbReference type="EMBL" id="BMXG01000003">
    <property type="protein sequence ID" value="GHB94052.1"/>
    <property type="molecule type" value="Genomic_DNA"/>
</dbReference>
<dbReference type="Gene3D" id="3.40.50.150">
    <property type="entry name" value="Vaccinia Virus protein VP39"/>
    <property type="match status" value="1"/>
</dbReference>
<keyword evidence="3" id="KW-1185">Reference proteome</keyword>
<reference evidence="2" key="2">
    <citation type="submission" date="2020-09" db="EMBL/GenBank/DDBJ databases">
        <authorList>
            <person name="Sun Q."/>
            <person name="Kim S."/>
        </authorList>
    </citation>
    <scope>NUCLEOTIDE SEQUENCE</scope>
    <source>
        <strain evidence="2">KCTC 12870</strain>
    </source>
</reference>
<dbReference type="InterPro" id="IPR029063">
    <property type="entry name" value="SAM-dependent_MTases_sf"/>
</dbReference>
<dbReference type="NCBIfam" id="TIGR01444">
    <property type="entry name" value="fkbM_fam"/>
    <property type="match status" value="1"/>
</dbReference>
<sequence length="296" mass="32720">MHSPLQRQDIAAQRNYTLSPSCVASPLAFAFIIHHYILNITMKALDDLKRSLAWRIFPWTRLRLELGPGCTVVLRNRGDFLILREIFIQREYDCFLERIGPVSRWLDLGCNCGMFSLRLEMLAQQKTWPTPRQAVLVDANAEALSAARDAIALSQPKTQMQLVEAAVGPKGVTHIDFYEGKTSHKSRLSSLGSRGKKVTRPVADLEALVGQFDGPLDLIKIDIEGAEAVLLEHWGSWLTAHGQHLLIEWHHPEQPGLSLLTKLNALGFTLIDAASATGEGEAALTAPIGTALFAKT</sequence>